<evidence type="ECO:0000256" key="2">
    <source>
        <dbReference type="ARBA" id="ARBA00012000"/>
    </source>
</evidence>
<reference evidence="7 8" key="1">
    <citation type="journal article" date="2011" name="Int. J. Syst. Evol. Microbiol.">
        <title>Zhongshania antarctica gen. nov., sp. nov. and Zhongshania guokunii sp. nov., gammaproteobacteria respectively isolated from coastal attached (fast) ice and surface seawater of the Antarctic.</title>
        <authorList>
            <person name="Li H.J."/>
            <person name="Zhang X.Y."/>
            <person name="Chen C.X."/>
            <person name="Zhang Y.J."/>
            <person name="Gao Z.M."/>
            <person name="Yu Y."/>
            <person name="Chen X.L."/>
            <person name="Chen B."/>
            <person name="Zhang Y.Z."/>
        </authorList>
    </citation>
    <scope>NUCLEOTIDE SEQUENCE [LARGE SCALE GENOMIC DNA]</scope>
    <source>
        <strain evidence="7 8">ZS6-22T</strain>
    </source>
</reference>
<evidence type="ECO:0000313" key="7">
    <source>
        <dbReference type="EMBL" id="MEX1668299.1"/>
    </source>
</evidence>
<dbReference type="EMBL" id="JBFRYA010000003">
    <property type="protein sequence ID" value="MEX1668299.1"/>
    <property type="molecule type" value="Genomic_DNA"/>
</dbReference>
<evidence type="ECO:0000313" key="8">
    <source>
        <dbReference type="Proteomes" id="UP001557485"/>
    </source>
</evidence>
<gene>
    <name evidence="7" type="ORF">AB4876_05205</name>
</gene>
<dbReference type="SMART" id="SM00478">
    <property type="entry name" value="ENDO3c"/>
    <property type="match status" value="1"/>
</dbReference>
<dbReference type="InterPro" id="IPR011257">
    <property type="entry name" value="DNA_glycosylase"/>
</dbReference>
<dbReference type="Pfam" id="PF00730">
    <property type="entry name" value="HhH-GPD"/>
    <property type="match status" value="1"/>
</dbReference>
<evidence type="ECO:0000256" key="3">
    <source>
        <dbReference type="ARBA" id="ARBA00022763"/>
    </source>
</evidence>
<dbReference type="CDD" id="cd00056">
    <property type="entry name" value="ENDO3c"/>
    <property type="match status" value="1"/>
</dbReference>
<dbReference type="SUPFAM" id="SSF48150">
    <property type="entry name" value="DNA-glycosylase"/>
    <property type="match status" value="1"/>
</dbReference>
<comment type="caution">
    <text evidence="7">The sequence shown here is derived from an EMBL/GenBank/DDBJ whole genome shotgun (WGS) entry which is preliminary data.</text>
</comment>
<dbReference type="EC" id="3.2.2.21" evidence="2"/>
<dbReference type="PANTHER" id="PTHR43003:SF13">
    <property type="entry name" value="DNA-3-METHYLADENINE GLYCOSYLASE 2"/>
    <property type="match status" value="1"/>
</dbReference>
<protein>
    <recommendedName>
        <fullName evidence="2">DNA-3-methyladenine glycosylase II</fullName>
        <ecNumber evidence="2">3.2.2.21</ecNumber>
    </recommendedName>
</protein>
<dbReference type="SMART" id="SM01009">
    <property type="entry name" value="AlkA_N"/>
    <property type="match status" value="1"/>
</dbReference>
<dbReference type="PANTHER" id="PTHR43003">
    <property type="entry name" value="DNA-3-METHYLADENINE GLYCOSYLASE"/>
    <property type="match status" value="1"/>
</dbReference>
<dbReference type="InterPro" id="IPR003265">
    <property type="entry name" value="HhH-GPD_domain"/>
</dbReference>
<evidence type="ECO:0000256" key="1">
    <source>
        <dbReference type="ARBA" id="ARBA00000086"/>
    </source>
</evidence>
<comment type="catalytic activity">
    <reaction evidence="1">
        <text>Hydrolysis of alkylated DNA, releasing 3-methyladenine, 3-methylguanine, 7-methylguanine and 7-methyladenine.</text>
        <dbReference type="EC" id="3.2.2.21"/>
    </reaction>
</comment>
<keyword evidence="8" id="KW-1185">Reference proteome</keyword>
<dbReference type="Gene3D" id="1.10.340.30">
    <property type="entry name" value="Hypothetical protein, domain 2"/>
    <property type="match status" value="1"/>
</dbReference>
<proteinExistence type="predicted"/>
<dbReference type="RefSeq" id="WP_368380587.1">
    <property type="nucleotide sequence ID" value="NZ_JBFRYA010000003.1"/>
</dbReference>
<accession>A0ABV3U304</accession>
<dbReference type="InterPro" id="IPR051912">
    <property type="entry name" value="Alkylbase_DNA_Glycosylase/TA"/>
</dbReference>
<name>A0ABV3U304_9GAMM</name>
<evidence type="ECO:0000256" key="4">
    <source>
        <dbReference type="ARBA" id="ARBA00023204"/>
    </source>
</evidence>
<keyword evidence="4" id="KW-0234">DNA repair</keyword>
<feature type="domain" description="DNA-3-methyladenine glycosylase AlkA N-terminal" evidence="6">
    <location>
        <begin position="4"/>
        <end position="140"/>
    </location>
</feature>
<evidence type="ECO:0000259" key="5">
    <source>
        <dbReference type="SMART" id="SM00478"/>
    </source>
</evidence>
<sequence>MKISLELVLPANYRVGDILAFHGRDSEQVSERCVMPVEALSQSLLGTLEKALIWEGYPACLSIQFSAQAATVVLNSDMSLEQSSRAKHAAQWQVNLQAMVRRMLGLNQDVEAFFLQYCEHPQLGGLLKQRPNLRVPLSVNPFEALCWAVTGQQISVAAAVSIRRRFIELLGCLHSSGLRCHPSVEQVAASELAALCDVGLSKTKAQTLIFLAQALACGQLELPPSDDQLLDHVSTETLRRQLLGIRGIGPWTVNYVLLRGFAYLDGSLHGDVAVRRNLQLLLARHDKISELETQQWLAQFSPWRALAAAHLWAIT</sequence>
<keyword evidence="3" id="KW-0227">DNA damage</keyword>
<dbReference type="Gene3D" id="1.10.1670.40">
    <property type="match status" value="1"/>
</dbReference>
<dbReference type="InterPro" id="IPR010316">
    <property type="entry name" value="AlkA_N"/>
</dbReference>
<dbReference type="Proteomes" id="UP001557485">
    <property type="component" value="Unassembled WGS sequence"/>
</dbReference>
<organism evidence="7 8">
    <name type="scientific">Zhongshania guokunii</name>
    <dbReference type="NCBI Taxonomy" id="641783"/>
    <lineage>
        <taxon>Bacteria</taxon>
        <taxon>Pseudomonadati</taxon>
        <taxon>Pseudomonadota</taxon>
        <taxon>Gammaproteobacteria</taxon>
        <taxon>Cellvibrionales</taxon>
        <taxon>Spongiibacteraceae</taxon>
        <taxon>Zhongshania</taxon>
    </lineage>
</organism>
<evidence type="ECO:0000259" key="6">
    <source>
        <dbReference type="SMART" id="SM01009"/>
    </source>
</evidence>
<feature type="domain" description="HhH-GPD" evidence="5">
    <location>
        <begin position="150"/>
        <end position="315"/>
    </location>
</feature>